<dbReference type="EMBL" id="JAAXPG010000002">
    <property type="protein sequence ID" value="NKY96624.1"/>
    <property type="molecule type" value="Genomic_DNA"/>
</dbReference>
<dbReference type="Proteomes" id="UP000553209">
    <property type="component" value="Unassembled WGS sequence"/>
</dbReference>
<gene>
    <name evidence="2" type="ORF">HGB44_02900</name>
</gene>
<dbReference type="RefSeq" id="WP_061080755.1">
    <property type="nucleotide sequence ID" value="NZ_JAAXPG010000002.1"/>
</dbReference>
<evidence type="ECO:0000313" key="3">
    <source>
        <dbReference type="Proteomes" id="UP000553209"/>
    </source>
</evidence>
<name>A0A7X6RNF0_9ACTN</name>
<evidence type="ECO:0000259" key="1">
    <source>
        <dbReference type="Pfam" id="PF21806"/>
    </source>
</evidence>
<protein>
    <recommendedName>
        <fullName evidence="1">DUF6879 domain-containing protein</fullName>
    </recommendedName>
</protein>
<dbReference type="Pfam" id="PF21806">
    <property type="entry name" value="DUF6879"/>
    <property type="match status" value="1"/>
</dbReference>
<dbReference type="InterPro" id="IPR049244">
    <property type="entry name" value="DUF6879"/>
</dbReference>
<organism evidence="2 3">
    <name type="scientific">Nocardiopsis alborubida</name>
    <dbReference type="NCBI Taxonomy" id="146802"/>
    <lineage>
        <taxon>Bacteria</taxon>
        <taxon>Bacillati</taxon>
        <taxon>Actinomycetota</taxon>
        <taxon>Actinomycetes</taxon>
        <taxon>Streptosporangiales</taxon>
        <taxon>Nocardiopsidaceae</taxon>
        <taxon>Nocardiopsis</taxon>
    </lineage>
</organism>
<sequence>MPTTTPPALVETLTGRTLALAAAGEDIPRATAVKLTGLKPRRLGLLIDEGTLRPSPRRTHILTRSLVDYLVRTTDGLVTLFDLLHHNTERAGVASRLQGKQVSSARSRLTQAADQHGLPRCLLRLTSMPPITPSWEKWYRGEQGQALADMHTWHQRLRDRERRVARHAPHGADRTRVVWVAPTTPTPYTRYLRERLAYRANAGQQVRVANCAHVASLERAGPLPEIEVYVSGVILVHHHTMLGAPDGTTHLTDPELARGLIAVIDELASTGRPLHNHSFHLARRDT</sequence>
<feature type="domain" description="DUF6879" evidence="1">
    <location>
        <begin position="132"/>
        <end position="276"/>
    </location>
</feature>
<reference evidence="2 3" key="1">
    <citation type="submission" date="2020-04" db="EMBL/GenBank/DDBJ databases">
        <title>MicrobeNet Type strains.</title>
        <authorList>
            <person name="Nicholson A.C."/>
        </authorList>
    </citation>
    <scope>NUCLEOTIDE SEQUENCE [LARGE SCALE GENOMIC DNA]</scope>
    <source>
        <strain evidence="2 3">ATCC 23612</strain>
    </source>
</reference>
<comment type="caution">
    <text evidence="2">The sequence shown here is derived from an EMBL/GenBank/DDBJ whole genome shotgun (WGS) entry which is preliminary data.</text>
</comment>
<dbReference type="AlphaFoldDB" id="A0A7X6RNF0"/>
<evidence type="ECO:0000313" key="2">
    <source>
        <dbReference type="EMBL" id="NKY96624.1"/>
    </source>
</evidence>
<proteinExistence type="predicted"/>
<keyword evidence="3" id="KW-1185">Reference proteome</keyword>
<accession>A0A7X6RNF0</accession>